<dbReference type="AlphaFoldDB" id="A0A6G1SIF1"/>
<comment type="subcellular location">
    <subcellularLocation>
        <location evidence="1">Nucleus</location>
    </subcellularLocation>
</comment>
<keyword evidence="3" id="KW-0804">Transcription</keyword>
<dbReference type="SUPFAM" id="SSF159042">
    <property type="entry name" value="Plus3-like"/>
    <property type="match status" value="1"/>
</dbReference>
<dbReference type="PANTHER" id="PTHR13115:SF8">
    <property type="entry name" value="RNA POLYMERASE-ASSOCIATED PROTEIN RTF1 HOMOLOG"/>
    <property type="match status" value="1"/>
</dbReference>
<dbReference type="PANTHER" id="PTHR13115">
    <property type="entry name" value="RNA POLYMERASE-ASSOCIATED PROTEIN RTF1 HOMOLOG"/>
    <property type="match status" value="1"/>
</dbReference>
<dbReference type="Pfam" id="PF03126">
    <property type="entry name" value="Plus-3"/>
    <property type="match status" value="1"/>
</dbReference>
<sequence>MDSSSPRSPLDDGEIADDDSKEFDDGYDENLMGDDEDKRKLAQMTEKEREQELFNRSERRETLKIRFEIERKLRAKSKKRELEKKQSKQGRTKKRLRASEIYSSDESSDDSDEYIPDADKSGALMDLASAGSKSSKMHTRASSTIISDSSSESASSSSSSSASESEAERDELNDDDDSQLGQDDYQMPLSDLKCLQLKRDRIEQWVYSPFFKETAIGLFVKISVGNHPKTQQHMYKIAQIMDITKGSRIYAINASKNKTDKYCLVRVGNVERTFAMHFVSNRPFDEDDYNKWLNDLNAEGLSLPSREHFLRKKRDLYRALNYHYTDEDINYEVNEKKRFQGSSCNFAMKKTELIRAKAEAEDMNDYEKAREIQQALDDLEEQAKQLEKSRSSSTFSAISFVNERNRIKNIEESERVLKESKSVKTEDPFTRRKCTPTIVHNKNSNPNSTFPGDQVGINDKNDHQLNNKTDSISTNNNGSLKTIPEVVESVNDLFQAHASIDLELDIDI</sequence>
<dbReference type="InterPro" id="IPR036128">
    <property type="entry name" value="Plus3-like_sf"/>
</dbReference>
<feature type="region of interest" description="Disordered" evidence="5">
    <location>
        <begin position="1"/>
        <end position="36"/>
    </location>
</feature>
<feature type="region of interest" description="Disordered" evidence="5">
    <location>
        <begin position="75"/>
        <end position="185"/>
    </location>
</feature>
<dbReference type="GO" id="GO:1990269">
    <property type="term" value="F:RNA polymerase II C-terminal domain phosphoserine binding"/>
    <property type="evidence" value="ECO:0007669"/>
    <property type="project" value="TreeGrafter"/>
</dbReference>
<feature type="compositionally biased region" description="Acidic residues" evidence="5">
    <location>
        <begin position="11"/>
        <end position="35"/>
    </location>
</feature>
<dbReference type="GO" id="GO:0016593">
    <property type="term" value="C:Cdc73/Paf1 complex"/>
    <property type="evidence" value="ECO:0007669"/>
    <property type="project" value="TreeGrafter"/>
</dbReference>
<evidence type="ECO:0000256" key="1">
    <source>
        <dbReference type="ARBA" id="ARBA00004123"/>
    </source>
</evidence>
<dbReference type="EMBL" id="GGYP01005545">
    <property type="protein sequence ID" value="MDE50316.1"/>
    <property type="molecule type" value="Transcribed_RNA"/>
</dbReference>
<gene>
    <name evidence="7" type="primary">RTF1</name>
    <name evidence="7" type="ORF">g.13167</name>
</gene>
<dbReference type="PROSITE" id="PS51360">
    <property type="entry name" value="PLUS3"/>
    <property type="match status" value="1"/>
</dbReference>
<dbReference type="GO" id="GO:0003677">
    <property type="term" value="F:DNA binding"/>
    <property type="evidence" value="ECO:0007669"/>
    <property type="project" value="InterPro"/>
</dbReference>
<dbReference type="InterPro" id="IPR004343">
    <property type="entry name" value="Plus-3_dom"/>
</dbReference>
<name>A0A6G1SIF1_9ACAR</name>
<protein>
    <submittedName>
        <fullName evidence="7">RNA polymerase-associated protein RTF1</fullName>
    </submittedName>
</protein>
<feature type="compositionally biased region" description="Acidic residues" evidence="5">
    <location>
        <begin position="165"/>
        <end position="178"/>
    </location>
</feature>
<evidence type="ECO:0000256" key="2">
    <source>
        <dbReference type="ARBA" id="ARBA00023015"/>
    </source>
</evidence>
<dbReference type="SMART" id="SM00719">
    <property type="entry name" value="Plus3"/>
    <property type="match status" value="1"/>
</dbReference>
<evidence type="ECO:0000256" key="4">
    <source>
        <dbReference type="ARBA" id="ARBA00023242"/>
    </source>
</evidence>
<dbReference type="Gene3D" id="3.90.70.200">
    <property type="entry name" value="Plus-3 domain"/>
    <property type="match status" value="1"/>
</dbReference>
<feature type="compositionally biased region" description="Low complexity" evidence="5">
    <location>
        <begin position="140"/>
        <end position="164"/>
    </location>
</feature>
<reference evidence="7" key="1">
    <citation type="submission" date="2018-10" db="EMBL/GenBank/DDBJ databases">
        <title>Transcriptome assembly of Aceria tosichella (Wheat curl mite) Type 2.</title>
        <authorList>
            <person name="Scully E.D."/>
            <person name="Geib S.M."/>
            <person name="Palmer N.A."/>
            <person name="Gupta A.K."/>
            <person name="Sarath G."/>
            <person name="Tatineni S."/>
        </authorList>
    </citation>
    <scope>NUCLEOTIDE SEQUENCE</scope>
    <source>
        <strain evidence="7">LincolnNE</strain>
    </source>
</reference>
<evidence type="ECO:0000256" key="3">
    <source>
        <dbReference type="ARBA" id="ARBA00023163"/>
    </source>
</evidence>
<evidence type="ECO:0000313" key="7">
    <source>
        <dbReference type="EMBL" id="MDE50316.1"/>
    </source>
</evidence>
<feature type="compositionally biased region" description="Acidic residues" evidence="5">
    <location>
        <begin position="106"/>
        <end position="116"/>
    </location>
</feature>
<evidence type="ECO:0000259" key="6">
    <source>
        <dbReference type="PROSITE" id="PS51360"/>
    </source>
</evidence>
<keyword evidence="2" id="KW-0805">Transcription regulation</keyword>
<proteinExistence type="predicted"/>
<keyword evidence="4" id="KW-0539">Nucleus</keyword>
<feature type="domain" description="Plus3" evidence="6">
    <location>
        <begin position="186"/>
        <end position="321"/>
    </location>
</feature>
<evidence type="ECO:0000256" key="5">
    <source>
        <dbReference type="SAM" id="MobiDB-lite"/>
    </source>
</evidence>
<feature type="compositionally biased region" description="Basic residues" evidence="5">
    <location>
        <begin position="87"/>
        <end position="96"/>
    </location>
</feature>
<organism evidence="7">
    <name type="scientific">Aceria tosichella</name>
    <name type="common">wheat curl mite</name>
    <dbReference type="NCBI Taxonomy" id="561515"/>
    <lineage>
        <taxon>Eukaryota</taxon>
        <taxon>Metazoa</taxon>
        <taxon>Ecdysozoa</taxon>
        <taxon>Arthropoda</taxon>
        <taxon>Chelicerata</taxon>
        <taxon>Arachnida</taxon>
        <taxon>Acari</taxon>
        <taxon>Acariformes</taxon>
        <taxon>Trombidiformes</taxon>
        <taxon>Prostigmata</taxon>
        <taxon>Eupodina</taxon>
        <taxon>Eriophyoidea</taxon>
        <taxon>Eriophyidae</taxon>
        <taxon>Eriophyinae</taxon>
        <taxon>Aceriini</taxon>
        <taxon>Aceria</taxon>
    </lineage>
</organism>
<accession>A0A6G1SIF1</accession>